<evidence type="ECO:0000313" key="2">
    <source>
        <dbReference type="EMBL" id="CAK9202906.1"/>
    </source>
</evidence>
<gene>
    <name evidence="2" type="ORF">CSSPTR1EN2_LOCUS6641</name>
</gene>
<reference evidence="2" key="1">
    <citation type="submission" date="2024-02" db="EMBL/GenBank/DDBJ databases">
        <authorList>
            <consortium name="ELIXIR-Norway"/>
            <consortium name="Elixir Norway"/>
        </authorList>
    </citation>
    <scope>NUCLEOTIDE SEQUENCE</scope>
</reference>
<dbReference type="Proteomes" id="UP001497512">
    <property type="component" value="Chromosome 13"/>
</dbReference>
<accession>A0ABP0TR23</accession>
<sequence>MDDYWESEDFVPVAPFVVKEPSQWDDEDAEEEEVKQSWEEEDNPKPVPAVAKLKTDKRKAVDIKGAKKSLQDDRLADPLTEKLRQQRLVEESDYQHTTELFGAQKSNSGGRTLDDFIPKSEDDFLEYAELLAQKLRPFQVRLLQFIITSCFAYKGTVQELPFVCLLLFIQLPSLYLPSNKLDSKNPVFVGWCNFW</sequence>
<organism evidence="2 3">
    <name type="scientific">Sphagnum troendelagicum</name>
    <dbReference type="NCBI Taxonomy" id="128251"/>
    <lineage>
        <taxon>Eukaryota</taxon>
        <taxon>Viridiplantae</taxon>
        <taxon>Streptophyta</taxon>
        <taxon>Embryophyta</taxon>
        <taxon>Bryophyta</taxon>
        <taxon>Sphagnophytina</taxon>
        <taxon>Sphagnopsida</taxon>
        <taxon>Sphagnales</taxon>
        <taxon>Sphagnaceae</taxon>
        <taxon>Sphagnum</taxon>
    </lineage>
</organism>
<evidence type="ECO:0008006" key="4">
    <source>
        <dbReference type="Google" id="ProtNLM"/>
    </source>
</evidence>
<evidence type="ECO:0000313" key="3">
    <source>
        <dbReference type="Proteomes" id="UP001497512"/>
    </source>
</evidence>
<proteinExistence type="predicted"/>
<dbReference type="EMBL" id="OZ019905">
    <property type="protein sequence ID" value="CAK9202906.1"/>
    <property type="molecule type" value="Genomic_DNA"/>
</dbReference>
<dbReference type="PANTHER" id="PTHR21681">
    <property type="entry name" value="EUKARYOTIC TRANSLATION INITIATION FACTOR 3 SUBUNIT J"/>
    <property type="match status" value="1"/>
</dbReference>
<feature type="compositionally biased region" description="Acidic residues" evidence="1">
    <location>
        <begin position="23"/>
        <end position="33"/>
    </location>
</feature>
<keyword evidence="3" id="KW-1185">Reference proteome</keyword>
<dbReference type="PANTHER" id="PTHR21681:SF0">
    <property type="entry name" value="EUKARYOTIC TRANSLATION INITIATION FACTOR 3 SUBUNIT J"/>
    <property type="match status" value="1"/>
</dbReference>
<dbReference type="InterPro" id="IPR013906">
    <property type="entry name" value="eIF3j"/>
</dbReference>
<name>A0ABP0TR23_9BRYO</name>
<protein>
    <recommendedName>
        <fullName evidence="4">Eukaryotic translation initiation factor 3 30 kDa subunit</fullName>
    </recommendedName>
</protein>
<feature type="region of interest" description="Disordered" evidence="1">
    <location>
        <begin position="16"/>
        <end position="52"/>
    </location>
</feature>
<dbReference type="Pfam" id="PF08597">
    <property type="entry name" value="eIF3_subunit"/>
    <property type="match status" value="1"/>
</dbReference>
<evidence type="ECO:0000256" key="1">
    <source>
        <dbReference type="SAM" id="MobiDB-lite"/>
    </source>
</evidence>